<dbReference type="AlphaFoldDB" id="A0AAV4PD11"/>
<keyword evidence="2" id="KW-1185">Reference proteome</keyword>
<evidence type="ECO:0000313" key="1">
    <source>
        <dbReference type="EMBL" id="GIX94041.1"/>
    </source>
</evidence>
<gene>
    <name evidence="1" type="ORF">CEXT_275931</name>
</gene>
<protein>
    <submittedName>
        <fullName evidence="1">Uncharacterized protein</fullName>
    </submittedName>
</protein>
<sequence length="80" mass="8887">MQRAEVGTLECSESKMRAQVQDLKKKAHTAHHPPPALFVSLDPKMERSGLCKHSLLPLQLDMVCLEGVRGFFSHSSWGGD</sequence>
<evidence type="ECO:0000313" key="2">
    <source>
        <dbReference type="Proteomes" id="UP001054945"/>
    </source>
</evidence>
<name>A0AAV4PD11_CAEEX</name>
<proteinExistence type="predicted"/>
<reference evidence="1 2" key="1">
    <citation type="submission" date="2021-06" db="EMBL/GenBank/DDBJ databases">
        <title>Caerostris extrusa draft genome.</title>
        <authorList>
            <person name="Kono N."/>
            <person name="Arakawa K."/>
        </authorList>
    </citation>
    <scope>NUCLEOTIDE SEQUENCE [LARGE SCALE GENOMIC DNA]</scope>
</reference>
<organism evidence="1 2">
    <name type="scientific">Caerostris extrusa</name>
    <name type="common">Bark spider</name>
    <name type="synonym">Caerostris bankana</name>
    <dbReference type="NCBI Taxonomy" id="172846"/>
    <lineage>
        <taxon>Eukaryota</taxon>
        <taxon>Metazoa</taxon>
        <taxon>Ecdysozoa</taxon>
        <taxon>Arthropoda</taxon>
        <taxon>Chelicerata</taxon>
        <taxon>Arachnida</taxon>
        <taxon>Araneae</taxon>
        <taxon>Araneomorphae</taxon>
        <taxon>Entelegynae</taxon>
        <taxon>Araneoidea</taxon>
        <taxon>Araneidae</taxon>
        <taxon>Caerostris</taxon>
    </lineage>
</organism>
<dbReference type="Proteomes" id="UP001054945">
    <property type="component" value="Unassembled WGS sequence"/>
</dbReference>
<dbReference type="EMBL" id="BPLR01004328">
    <property type="protein sequence ID" value="GIX94041.1"/>
    <property type="molecule type" value="Genomic_DNA"/>
</dbReference>
<comment type="caution">
    <text evidence="1">The sequence shown here is derived from an EMBL/GenBank/DDBJ whole genome shotgun (WGS) entry which is preliminary data.</text>
</comment>
<accession>A0AAV4PD11</accession>